<proteinExistence type="predicted"/>
<gene>
    <name evidence="2" type="ORF">GCM10009533_40330</name>
</gene>
<comment type="caution">
    <text evidence="2">The sequence shown here is derived from an EMBL/GenBank/DDBJ whole genome shotgun (WGS) entry which is preliminary data.</text>
</comment>
<accession>A0ABP3N6H0</accession>
<dbReference type="Proteomes" id="UP001500729">
    <property type="component" value="Unassembled WGS sequence"/>
</dbReference>
<reference evidence="3" key="1">
    <citation type="journal article" date="2019" name="Int. J. Syst. Evol. Microbiol.">
        <title>The Global Catalogue of Microorganisms (GCM) 10K type strain sequencing project: providing services to taxonomists for standard genome sequencing and annotation.</title>
        <authorList>
            <consortium name="The Broad Institute Genomics Platform"/>
            <consortium name="The Broad Institute Genome Sequencing Center for Infectious Disease"/>
            <person name="Wu L."/>
            <person name="Ma J."/>
        </authorList>
    </citation>
    <scope>NUCLEOTIDE SEQUENCE [LARGE SCALE GENOMIC DNA]</scope>
    <source>
        <strain evidence="3">JCM 10303</strain>
    </source>
</reference>
<dbReference type="EMBL" id="BAAAGS010000027">
    <property type="protein sequence ID" value="GAA0537047.1"/>
    <property type="molecule type" value="Genomic_DNA"/>
</dbReference>
<protein>
    <submittedName>
        <fullName evidence="2">Uncharacterized protein</fullName>
    </submittedName>
</protein>
<evidence type="ECO:0000313" key="3">
    <source>
        <dbReference type="Proteomes" id="UP001500729"/>
    </source>
</evidence>
<name>A0ABP3N6H0_SACER</name>
<organism evidence="2 3">
    <name type="scientific">Saccharopolyspora erythraea</name>
    <name type="common">Streptomyces erythraeus</name>
    <dbReference type="NCBI Taxonomy" id="1836"/>
    <lineage>
        <taxon>Bacteria</taxon>
        <taxon>Bacillati</taxon>
        <taxon>Actinomycetota</taxon>
        <taxon>Actinomycetes</taxon>
        <taxon>Pseudonocardiales</taxon>
        <taxon>Pseudonocardiaceae</taxon>
        <taxon>Saccharopolyspora</taxon>
    </lineage>
</organism>
<evidence type="ECO:0000256" key="1">
    <source>
        <dbReference type="SAM" id="MobiDB-lite"/>
    </source>
</evidence>
<evidence type="ECO:0000313" key="2">
    <source>
        <dbReference type="EMBL" id="GAA0537047.1"/>
    </source>
</evidence>
<sequence>MRDVVAPCAGTRTRSARQVPAFAFGVCCDVRASGTWRTPPVRVVIGGLDGRPAARIRRIRLLPTAKPPERVRRCPGWGSAPPNSGATHGGQASKIPRFTPLTNSCHRRDATVK</sequence>
<keyword evidence="3" id="KW-1185">Reference proteome</keyword>
<feature type="region of interest" description="Disordered" evidence="1">
    <location>
        <begin position="67"/>
        <end position="113"/>
    </location>
</feature>